<reference evidence="4" key="2">
    <citation type="submission" date="2018-04" db="EMBL/GenBank/DDBJ databases">
        <title>Complete genome sequence of Sulfodiicoccus acidiphilus strain HS-1.</title>
        <authorList>
            <person name="Sakai H.D."/>
            <person name="Kurosawa N."/>
        </authorList>
    </citation>
    <scope>NUCLEOTIDE SEQUENCE [LARGE SCALE GENOMIC DNA]</scope>
    <source>
        <strain evidence="4">HS-1</strain>
    </source>
</reference>
<reference evidence="3" key="4">
    <citation type="submission" date="2020-09" db="EMBL/GenBank/DDBJ databases">
        <authorList>
            <person name="Sun Q."/>
            <person name="Ohkuma M."/>
        </authorList>
    </citation>
    <scope>NUCLEOTIDE SEQUENCE</scope>
    <source>
        <strain evidence="3">JCM 31740</strain>
    </source>
</reference>
<feature type="transmembrane region" description="Helical" evidence="1">
    <location>
        <begin position="6"/>
        <end position="29"/>
    </location>
</feature>
<protein>
    <submittedName>
        <fullName evidence="2">Uncharacterized protein</fullName>
    </submittedName>
</protein>
<dbReference type="AlphaFoldDB" id="A0A348B1Y4"/>
<reference evidence="3" key="1">
    <citation type="journal article" date="2014" name="Int. J. Syst. Evol. Microbiol.">
        <title>Complete genome sequence of Corynebacterium casei LMG S-19264T (=DSM 44701T), isolated from a smear-ripened cheese.</title>
        <authorList>
            <consortium name="US DOE Joint Genome Institute (JGI-PGF)"/>
            <person name="Walter F."/>
            <person name="Albersmeier A."/>
            <person name="Kalinowski J."/>
            <person name="Ruckert C."/>
        </authorList>
    </citation>
    <scope>NUCLEOTIDE SEQUENCE</scope>
    <source>
        <strain evidence="3">JCM 31740</strain>
    </source>
</reference>
<dbReference type="Proteomes" id="UP000616143">
    <property type="component" value="Unassembled WGS sequence"/>
</dbReference>
<keyword evidence="1" id="KW-0812">Transmembrane</keyword>
<dbReference type="RefSeq" id="WP_126449538.1">
    <property type="nucleotide sequence ID" value="NZ_AP018553.1"/>
</dbReference>
<evidence type="ECO:0000313" key="2">
    <source>
        <dbReference type="EMBL" id="BBD72186.1"/>
    </source>
</evidence>
<gene>
    <name evidence="3" type="ORF">GCM10007116_09950</name>
    <name evidence="2" type="ORF">HS1genome_0575</name>
</gene>
<sequence length="97" mass="10898">MYKLFEVFSIFGLMVFAGVLAGVMTMVLLGVAESEIVEALRLDRISREELRVVFILILFTIFTGVLEGSLVSTRGLLMCIEAVPYVLAITWRRLIAR</sequence>
<name>A0A348B1Y4_9CREN</name>
<keyword evidence="4" id="KW-1185">Reference proteome</keyword>
<dbReference type="Proteomes" id="UP000276741">
    <property type="component" value="Chromosome"/>
</dbReference>
<accession>A0A348B1Y4</accession>
<evidence type="ECO:0000256" key="1">
    <source>
        <dbReference type="SAM" id="Phobius"/>
    </source>
</evidence>
<dbReference type="EMBL" id="BMQS01000008">
    <property type="protein sequence ID" value="GGT94367.1"/>
    <property type="molecule type" value="Genomic_DNA"/>
</dbReference>
<feature type="transmembrane region" description="Helical" evidence="1">
    <location>
        <begin position="75"/>
        <end position="95"/>
    </location>
</feature>
<dbReference type="GeneID" id="38666083"/>
<dbReference type="KEGG" id="sacd:HS1genome_0575"/>
<dbReference type="OrthoDB" id="41466at2157"/>
<reference evidence="2" key="3">
    <citation type="journal article" date="2019" name="BMC Res. Notes">
        <title>Complete genome sequence of the Sulfodiicoccus acidiphilus strain HS-1T, the first crenarchaeon that lacks polB3, isolated from an acidic hot spring in Ohwaku-dani, Hakone, Japan.</title>
        <authorList>
            <person name="Sakai H.D."/>
            <person name="Kurosawa N."/>
        </authorList>
    </citation>
    <scope>NUCLEOTIDE SEQUENCE</scope>
    <source>
        <strain evidence="2">HS-1</strain>
    </source>
</reference>
<proteinExistence type="predicted"/>
<keyword evidence="1" id="KW-1133">Transmembrane helix</keyword>
<dbReference type="EMBL" id="AP018553">
    <property type="protein sequence ID" value="BBD72186.1"/>
    <property type="molecule type" value="Genomic_DNA"/>
</dbReference>
<organism evidence="2 4">
    <name type="scientific">Sulfodiicoccus acidiphilus</name>
    <dbReference type="NCBI Taxonomy" id="1670455"/>
    <lineage>
        <taxon>Archaea</taxon>
        <taxon>Thermoproteota</taxon>
        <taxon>Thermoprotei</taxon>
        <taxon>Sulfolobales</taxon>
        <taxon>Sulfolobaceae</taxon>
        <taxon>Sulfodiicoccus</taxon>
    </lineage>
</organism>
<evidence type="ECO:0000313" key="4">
    <source>
        <dbReference type="Proteomes" id="UP000276741"/>
    </source>
</evidence>
<evidence type="ECO:0000313" key="3">
    <source>
        <dbReference type="EMBL" id="GGT94367.1"/>
    </source>
</evidence>
<feature type="transmembrane region" description="Helical" evidence="1">
    <location>
        <begin position="50"/>
        <end position="69"/>
    </location>
</feature>
<keyword evidence="1" id="KW-0472">Membrane</keyword>